<dbReference type="EMBL" id="KB031134">
    <property type="protein sequence ID" value="ELK02409.1"/>
    <property type="molecule type" value="Genomic_DNA"/>
</dbReference>
<dbReference type="AlphaFoldDB" id="L5JSN9"/>
<dbReference type="InParanoid" id="L5JSN9"/>
<reference evidence="3" key="1">
    <citation type="journal article" date="2013" name="Science">
        <title>Comparative analysis of bat genomes provides insight into the evolution of flight and immunity.</title>
        <authorList>
            <person name="Zhang G."/>
            <person name="Cowled C."/>
            <person name="Shi Z."/>
            <person name="Huang Z."/>
            <person name="Bishop-Lilly K.A."/>
            <person name="Fang X."/>
            <person name="Wynne J.W."/>
            <person name="Xiong Z."/>
            <person name="Baker M.L."/>
            <person name="Zhao W."/>
            <person name="Tachedjian M."/>
            <person name="Zhu Y."/>
            <person name="Zhou P."/>
            <person name="Jiang X."/>
            <person name="Ng J."/>
            <person name="Yang L."/>
            <person name="Wu L."/>
            <person name="Xiao J."/>
            <person name="Feng Y."/>
            <person name="Chen Y."/>
            <person name="Sun X."/>
            <person name="Zhang Y."/>
            <person name="Marsh G.A."/>
            <person name="Crameri G."/>
            <person name="Broder C.C."/>
            <person name="Frey K.G."/>
            <person name="Wang L.F."/>
            <person name="Wang J."/>
        </authorList>
    </citation>
    <scope>NUCLEOTIDE SEQUENCE [LARGE SCALE GENOMIC DNA]</scope>
</reference>
<keyword evidence="3" id="KW-1185">Reference proteome</keyword>
<feature type="region of interest" description="Disordered" evidence="1">
    <location>
        <begin position="33"/>
        <end position="92"/>
    </location>
</feature>
<protein>
    <submittedName>
        <fullName evidence="2">Uncharacterized protein</fullName>
    </submittedName>
</protein>
<accession>L5JSN9</accession>
<evidence type="ECO:0000313" key="3">
    <source>
        <dbReference type="Proteomes" id="UP000010552"/>
    </source>
</evidence>
<evidence type="ECO:0000313" key="2">
    <source>
        <dbReference type="EMBL" id="ELK02409.1"/>
    </source>
</evidence>
<proteinExistence type="predicted"/>
<organism evidence="2 3">
    <name type="scientific">Pteropus alecto</name>
    <name type="common">Black flying fox</name>
    <dbReference type="NCBI Taxonomy" id="9402"/>
    <lineage>
        <taxon>Eukaryota</taxon>
        <taxon>Metazoa</taxon>
        <taxon>Chordata</taxon>
        <taxon>Craniata</taxon>
        <taxon>Vertebrata</taxon>
        <taxon>Euteleostomi</taxon>
        <taxon>Mammalia</taxon>
        <taxon>Eutheria</taxon>
        <taxon>Laurasiatheria</taxon>
        <taxon>Chiroptera</taxon>
        <taxon>Yinpterochiroptera</taxon>
        <taxon>Pteropodoidea</taxon>
        <taxon>Pteropodidae</taxon>
        <taxon>Pteropodinae</taxon>
        <taxon>Pteropus</taxon>
    </lineage>
</organism>
<name>L5JSN9_PTEAL</name>
<feature type="compositionally biased region" description="Basic and acidic residues" evidence="1">
    <location>
        <begin position="58"/>
        <end position="74"/>
    </location>
</feature>
<gene>
    <name evidence="2" type="ORF">PAL_GLEAN10019395</name>
</gene>
<dbReference type="Proteomes" id="UP000010552">
    <property type="component" value="Unassembled WGS sequence"/>
</dbReference>
<evidence type="ECO:0000256" key="1">
    <source>
        <dbReference type="SAM" id="MobiDB-lite"/>
    </source>
</evidence>
<sequence>MSPVLRLRHPGAAAAGDAHVTASRAIGFQAATADSGLQSPAAPCTTSGRGSGVGVVSHQRDTSKASRLPRERVRSQGVQEANGPGGNKVPLQKCLMAEVGSGVATRT</sequence>